<feature type="transmembrane region" description="Helical" evidence="5">
    <location>
        <begin position="20"/>
        <end position="43"/>
    </location>
</feature>
<reference evidence="8" key="1">
    <citation type="submission" date="2022-05" db="EMBL/GenBank/DDBJ databases">
        <title>The Musa troglodytarum L. genome provides insights into the mechanism of non-climacteric behaviour and enrichment of carotenoids.</title>
        <authorList>
            <person name="Wang J."/>
        </authorList>
    </citation>
    <scope>NUCLEOTIDE SEQUENCE</scope>
    <source>
        <tissue evidence="8">Leaf</tissue>
    </source>
</reference>
<evidence type="ECO:0000256" key="2">
    <source>
        <dbReference type="ARBA" id="ARBA00022692"/>
    </source>
</evidence>
<dbReference type="Pfam" id="PF13850">
    <property type="entry name" value="ERGIC_N"/>
    <property type="match status" value="2"/>
</dbReference>
<keyword evidence="3 5" id="KW-1133">Transmembrane helix</keyword>
<evidence type="ECO:0000256" key="1">
    <source>
        <dbReference type="ARBA" id="ARBA00004370"/>
    </source>
</evidence>
<dbReference type="GO" id="GO:0005783">
    <property type="term" value="C:endoplasmic reticulum"/>
    <property type="evidence" value="ECO:0007669"/>
    <property type="project" value="TreeGrafter"/>
</dbReference>
<proteinExistence type="predicted"/>
<evidence type="ECO:0000313" key="9">
    <source>
        <dbReference type="Proteomes" id="UP001055439"/>
    </source>
</evidence>
<keyword evidence="4 5" id="KW-0472">Membrane</keyword>
<evidence type="ECO:0000256" key="4">
    <source>
        <dbReference type="ARBA" id="ARBA00023136"/>
    </source>
</evidence>
<evidence type="ECO:0000256" key="3">
    <source>
        <dbReference type="ARBA" id="ARBA00022989"/>
    </source>
</evidence>
<evidence type="ECO:0000259" key="6">
    <source>
        <dbReference type="Pfam" id="PF07970"/>
    </source>
</evidence>
<dbReference type="InterPro" id="IPR012936">
    <property type="entry name" value="Erv_C"/>
</dbReference>
<sequence>MEILNKLKNLDAYPKINEDFYSRTFSGGVITVVSSIIILLLFISETRSHDCGLASELSPAWSSPFRANCLWLFLYSATETKLIVDTSRGERLHVNFDITFPSLPCTLLSVDTVDISGEQHYDIRHDITKKRLDHLGNVIESRQGGIGAPKIDRPLQKHGGRLDPKEDYCGTCYGAETSDDQCCNSCEEVREAYRKKGWALTNPDMIDQCTREGFFQKIKDEEGEGCKIHGFLDVSKVAGNFHFSPGKSFYQSGIHAHDLLAFQTESYNISHRINKLSFGKEFPGVVNPLDGAQWKQGGSSGMYQYFIKVVPTIYHDIRGNKINSNQFSVTEHFRDESVHPRPLPGVYFFYDFSPIKVIFTEENQSILHFLTQLCAIIGGVFTVSGIIDAFVYHGARTIKKKREIGKYR</sequence>
<dbReference type="Proteomes" id="UP001055439">
    <property type="component" value="Chromosome 2"/>
</dbReference>
<feature type="domain" description="Endoplasmic reticulum vesicle transporter N-terminal" evidence="7">
    <location>
        <begin position="73"/>
        <end position="120"/>
    </location>
</feature>
<dbReference type="InterPro" id="IPR045888">
    <property type="entry name" value="Erv"/>
</dbReference>
<protein>
    <submittedName>
        <fullName evidence="8">Endoplasmic reticulum-Golgi intermediate compartment protein</fullName>
    </submittedName>
</protein>
<keyword evidence="9" id="KW-1185">Reference proteome</keyword>
<feature type="domain" description="Endoplasmic reticulum vesicle transporter N-terminal" evidence="7">
    <location>
        <begin position="7"/>
        <end position="48"/>
    </location>
</feature>
<organism evidence="8 9">
    <name type="scientific">Musa troglodytarum</name>
    <name type="common">fe'i banana</name>
    <dbReference type="NCBI Taxonomy" id="320322"/>
    <lineage>
        <taxon>Eukaryota</taxon>
        <taxon>Viridiplantae</taxon>
        <taxon>Streptophyta</taxon>
        <taxon>Embryophyta</taxon>
        <taxon>Tracheophyta</taxon>
        <taxon>Spermatophyta</taxon>
        <taxon>Magnoliopsida</taxon>
        <taxon>Liliopsida</taxon>
        <taxon>Zingiberales</taxon>
        <taxon>Musaceae</taxon>
        <taxon>Musa</taxon>
    </lineage>
</organism>
<accession>A0A9E7JMB7</accession>
<evidence type="ECO:0000259" key="7">
    <source>
        <dbReference type="Pfam" id="PF13850"/>
    </source>
</evidence>
<comment type="subcellular location">
    <subcellularLocation>
        <location evidence="1">Membrane</location>
    </subcellularLocation>
</comment>
<gene>
    <name evidence="8" type="ORF">MUK42_26486</name>
</gene>
<dbReference type="GO" id="GO:0016020">
    <property type="term" value="C:membrane"/>
    <property type="evidence" value="ECO:0007669"/>
    <property type="project" value="UniProtKB-SubCell"/>
</dbReference>
<evidence type="ECO:0000256" key="5">
    <source>
        <dbReference type="SAM" id="Phobius"/>
    </source>
</evidence>
<name>A0A9E7JMB7_9LILI</name>
<feature type="transmembrane region" description="Helical" evidence="5">
    <location>
        <begin position="369"/>
        <end position="392"/>
    </location>
</feature>
<evidence type="ECO:0000313" key="8">
    <source>
        <dbReference type="EMBL" id="URD86338.1"/>
    </source>
</evidence>
<feature type="domain" description="Endoplasmic reticulum vesicle transporter C-terminal" evidence="6">
    <location>
        <begin position="172"/>
        <end position="388"/>
    </location>
</feature>
<dbReference type="PANTHER" id="PTHR10984">
    <property type="entry name" value="ENDOPLASMIC RETICULUM-GOLGI INTERMEDIATE COMPARTMENT PROTEIN"/>
    <property type="match status" value="1"/>
</dbReference>
<dbReference type="Pfam" id="PF07970">
    <property type="entry name" value="COPIIcoated_ERV"/>
    <property type="match status" value="1"/>
</dbReference>
<dbReference type="EMBL" id="CP097504">
    <property type="protein sequence ID" value="URD86338.1"/>
    <property type="molecule type" value="Genomic_DNA"/>
</dbReference>
<dbReference type="PANTHER" id="PTHR10984:SF58">
    <property type="entry name" value="OS05G0490200 PROTEIN"/>
    <property type="match status" value="1"/>
</dbReference>
<keyword evidence="2 5" id="KW-0812">Transmembrane</keyword>
<dbReference type="AlphaFoldDB" id="A0A9E7JMB7"/>
<dbReference type="InterPro" id="IPR039542">
    <property type="entry name" value="Erv_N"/>
</dbReference>
<dbReference type="OrthoDB" id="270930at2759"/>
<dbReference type="GO" id="GO:0030134">
    <property type="term" value="C:COPII-coated ER to Golgi transport vesicle"/>
    <property type="evidence" value="ECO:0007669"/>
    <property type="project" value="TreeGrafter"/>
</dbReference>